<evidence type="ECO:0000313" key="2">
    <source>
        <dbReference type="EMBL" id="KAJ1157117.1"/>
    </source>
</evidence>
<sequence>MDPKASSWLSCTSVLEILLSPAAEFLTPLVFFTLPDPSNRGRAGAPFPTGHLDHAGLLSWLQSGQSTHMLSLCSTPLSLRQSYRHGSRNSHGSPTCQAGYFDHTFWDHQIEESSFPKESHRLLNVCCHIHAGGHSFAARLPTVYGLLLAAKGYYQAVKAVKADHRLFGVLRLATSLPSSLLLLTNVPGFSHTKATPEAKYPAITHHKVATATAKVGDGGRSSKEQQGAARPPLKPAGQQQQGSRASIGAQEHRALGASRASSSSSGRISSLHHLQAPPRRGILLQHHGGPVQTLHASHTSQGPLCLYPRHHHHSPPLTGEPQATRHQRRHRLRQFRECPWGQ</sequence>
<dbReference type="EMBL" id="JANPWB010000009">
    <property type="protein sequence ID" value="KAJ1157117.1"/>
    <property type="molecule type" value="Genomic_DNA"/>
</dbReference>
<feature type="region of interest" description="Disordered" evidence="1">
    <location>
        <begin position="290"/>
        <end position="330"/>
    </location>
</feature>
<comment type="caution">
    <text evidence="2">The sequence shown here is derived from an EMBL/GenBank/DDBJ whole genome shotgun (WGS) entry which is preliminary data.</text>
</comment>
<proteinExistence type="predicted"/>
<protein>
    <submittedName>
        <fullName evidence="2">Uncharacterized protein</fullName>
    </submittedName>
</protein>
<feature type="region of interest" description="Disordered" evidence="1">
    <location>
        <begin position="213"/>
        <end position="272"/>
    </location>
</feature>
<accession>A0AAV7RZH8</accession>
<feature type="compositionally biased region" description="Low complexity" evidence="1">
    <location>
        <begin position="255"/>
        <end position="272"/>
    </location>
</feature>
<gene>
    <name evidence="2" type="ORF">NDU88_009832</name>
</gene>
<organism evidence="2 3">
    <name type="scientific">Pleurodeles waltl</name>
    <name type="common">Iberian ribbed newt</name>
    <dbReference type="NCBI Taxonomy" id="8319"/>
    <lineage>
        <taxon>Eukaryota</taxon>
        <taxon>Metazoa</taxon>
        <taxon>Chordata</taxon>
        <taxon>Craniata</taxon>
        <taxon>Vertebrata</taxon>
        <taxon>Euteleostomi</taxon>
        <taxon>Amphibia</taxon>
        <taxon>Batrachia</taxon>
        <taxon>Caudata</taxon>
        <taxon>Salamandroidea</taxon>
        <taxon>Salamandridae</taxon>
        <taxon>Pleurodelinae</taxon>
        <taxon>Pleurodeles</taxon>
    </lineage>
</organism>
<dbReference type="AlphaFoldDB" id="A0AAV7RZH8"/>
<evidence type="ECO:0000256" key="1">
    <source>
        <dbReference type="SAM" id="MobiDB-lite"/>
    </source>
</evidence>
<reference evidence="2" key="1">
    <citation type="journal article" date="2022" name="bioRxiv">
        <title>Sequencing and chromosome-scale assembly of the giantPleurodeles waltlgenome.</title>
        <authorList>
            <person name="Brown T."/>
            <person name="Elewa A."/>
            <person name="Iarovenko S."/>
            <person name="Subramanian E."/>
            <person name="Araus A.J."/>
            <person name="Petzold A."/>
            <person name="Susuki M."/>
            <person name="Suzuki K.-i.T."/>
            <person name="Hayashi T."/>
            <person name="Toyoda A."/>
            <person name="Oliveira C."/>
            <person name="Osipova E."/>
            <person name="Leigh N.D."/>
            <person name="Simon A."/>
            <person name="Yun M.H."/>
        </authorList>
    </citation>
    <scope>NUCLEOTIDE SEQUENCE</scope>
    <source>
        <strain evidence="2">20211129_DDA</strain>
        <tissue evidence="2">Liver</tissue>
    </source>
</reference>
<dbReference type="Proteomes" id="UP001066276">
    <property type="component" value="Chromosome 5"/>
</dbReference>
<keyword evidence="3" id="KW-1185">Reference proteome</keyword>
<evidence type="ECO:0000313" key="3">
    <source>
        <dbReference type="Proteomes" id="UP001066276"/>
    </source>
</evidence>
<name>A0AAV7RZH8_PLEWA</name>